<proteinExistence type="predicted"/>
<accession>A0ABV6DZZ8</accession>
<keyword evidence="4" id="KW-1185">Reference proteome</keyword>
<evidence type="ECO:0000256" key="1">
    <source>
        <dbReference type="ARBA" id="ARBA00022857"/>
    </source>
</evidence>
<dbReference type="Pfam" id="PF00107">
    <property type="entry name" value="ADH_zinc_N"/>
    <property type="match status" value="1"/>
</dbReference>
<dbReference type="SMART" id="SM00829">
    <property type="entry name" value="PKS_ER"/>
    <property type="match status" value="1"/>
</dbReference>
<dbReference type="PANTHER" id="PTHR44154">
    <property type="entry name" value="QUINONE OXIDOREDUCTASE"/>
    <property type="match status" value="1"/>
</dbReference>
<dbReference type="Proteomes" id="UP001589698">
    <property type="component" value="Unassembled WGS sequence"/>
</dbReference>
<dbReference type="InterPro" id="IPR051603">
    <property type="entry name" value="Zinc-ADH_QOR/CCCR"/>
</dbReference>
<gene>
    <name evidence="3" type="ORF">ACFFJG_07400</name>
</gene>
<dbReference type="InterPro" id="IPR013154">
    <property type="entry name" value="ADH-like_N"/>
</dbReference>
<evidence type="ECO:0000259" key="2">
    <source>
        <dbReference type="SMART" id="SM00829"/>
    </source>
</evidence>
<dbReference type="SUPFAM" id="SSF51735">
    <property type="entry name" value="NAD(P)-binding Rossmann-fold domains"/>
    <property type="match status" value="1"/>
</dbReference>
<dbReference type="InterPro" id="IPR013149">
    <property type="entry name" value="ADH-like_C"/>
</dbReference>
<dbReference type="InterPro" id="IPR036291">
    <property type="entry name" value="NAD(P)-bd_dom_sf"/>
</dbReference>
<reference evidence="3 4" key="1">
    <citation type="submission" date="2024-09" db="EMBL/GenBank/DDBJ databases">
        <authorList>
            <person name="Sun Q."/>
            <person name="Mori K."/>
        </authorList>
    </citation>
    <scope>NUCLEOTIDE SEQUENCE [LARGE SCALE GENOMIC DNA]</scope>
    <source>
        <strain evidence="3 4">CCM 8654</strain>
    </source>
</reference>
<dbReference type="InterPro" id="IPR011032">
    <property type="entry name" value="GroES-like_sf"/>
</dbReference>
<name>A0ABV6DZZ8_9ACTN</name>
<dbReference type="RefSeq" id="WP_378517958.1">
    <property type="nucleotide sequence ID" value="NZ_CBCSDI010000038.1"/>
</dbReference>
<dbReference type="Gene3D" id="3.90.180.10">
    <property type="entry name" value="Medium-chain alcohol dehydrogenases, catalytic domain"/>
    <property type="match status" value="1"/>
</dbReference>
<dbReference type="CDD" id="cd08253">
    <property type="entry name" value="zeta_crystallin"/>
    <property type="match status" value="1"/>
</dbReference>
<organism evidence="3 4">
    <name type="scientific">Nocardioides zeicaulis</name>
    <dbReference type="NCBI Taxonomy" id="1776857"/>
    <lineage>
        <taxon>Bacteria</taxon>
        <taxon>Bacillati</taxon>
        <taxon>Actinomycetota</taxon>
        <taxon>Actinomycetes</taxon>
        <taxon>Propionibacteriales</taxon>
        <taxon>Nocardioidaceae</taxon>
        <taxon>Nocardioides</taxon>
    </lineage>
</organism>
<dbReference type="PANTHER" id="PTHR44154:SF1">
    <property type="entry name" value="QUINONE OXIDOREDUCTASE"/>
    <property type="match status" value="1"/>
</dbReference>
<evidence type="ECO:0000313" key="4">
    <source>
        <dbReference type="Proteomes" id="UP001589698"/>
    </source>
</evidence>
<sequence length="340" mass="35050">MRAVVYTESGDSSVLELVEREVAEPGPGEVRVRIVRAGVNPTDWKFRAGGMGELAFPEIVPGQDGAGEVVAVGPDVDSLAVGDRVWTMLAQHQRPGGTAQEQVVIPADRVTVLPEGASYDVGASLGVPAVTAHRALTTSEDGPDRLAPGALEGSTVLVAGGAGAVGNAAIQLARWAGATVVTTVSSDEKAALATAAGAHHVVNYREGDLVEQVRAIAPDGVDLVVEVAPAQNLRTDLRLIRPRGTIAIYANNGGDEITLSVRETFSTNARFQWVLLYTVGQAALRAAAEDITAALADGAFGVGEEHGLPLHHLPLEETAAAHAAVEDGAVGKVLIDVAEA</sequence>
<evidence type="ECO:0000313" key="3">
    <source>
        <dbReference type="EMBL" id="MFC0222302.1"/>
    </source>
</evidence>
<protein>
    <submittedName>
        <fullName evidence="3">NADPH:quinone reductase</fullName>
    </submittedName>
</protein>
<dbReference type="InterPro" id="IPR020843">
    <property type="entry name" value="ER"/>
</dbReference>
<dbReference type="Gene3D" id="3.40.50.720">
    <property type="entry name" value="NAD(P)-binding Rossmann-like Domain"/>
    <property type="match status" value="1"/>
</dbReference>
<keyword evidence="1" id="KW-0521">NADP</keyword>
<dbReference type="Pfam" id="PF08240">
    <property type="entry name" value="ADH_N"/>
    <property type="match status" value="1"/>
</dbReference>
<comment type="caution">
    <text evidence="3">The sequence shown here is derived from an EMBL/GenBank/DDBJ whole genome shotgun (WGS) entry which is preliminary data.</text>
</comment>
<dbReference type="EMBL" id="JBHLXH010000001">
    <property type="protein sequence ID" value="MFC0222302.1"/>
    <property type="molecule type" value="Genomic_DNA"/>
</dbReference>
<dbReference type="SUPFAM" id="SSF50129">
    <property type="entry name" value="GroES-like"/>
    <property type="match status" value="1"/>
</dbReference>
<feature type="domain" description="Enoyl reductase (ER)" evidence="2">
    <location>
        <begin position="10"/>
        <end position="335"/>
    </location>
</feature>